<dbReference type="InterPro" id="IPR004929">
    <property type="entry name" value="I-spanin"/>
</dbReference>
<dbReference type="Pfam" id="PF03245">
    <property type="entry name" value="Phage_lysis"/>
    <property type="match status" value="1"/>
</dbReference>
<dbReference type="RefSeq" id="WP_005162044.1">
    <property type="nucleotide sequence ID" value="NC_017564.1"/>
</dbReference>
<dbReference type="KEGG" id="yey:Y11_00171"/>
<gene>
    <name evidence="2" type="ordered locus">Y11_00171</name>
</gene>
<evidence type="ECO:0000313" key="3">
    <source>
        <dbReference type="Proteomes" id="UP000008084"/>
    </source>
</evidence>
<dbReference type="Proteomes" id="UP000008084">
    <property type="component" value="Chromosome"/>
</dbReference>
<evidence type="ECO:0000313" key="2">
    <source>
        <dbReference type="EMBL" id="CBY28164.1"/>
    </source>
</evidence>
<sequence>MSRFALGFVVMSVMGLIALGWTTDHYRSKYLESERLTSERQFTIEEMTRHQQISAALDAKYTQELADAKSQIEALRADVAAGRRRLRLNAQCVSTASAQIGTASMDDATGPRLTDAAQRDYLRLRERIDIATKQITGLQEYVNKVCLAN</sequence>
<dbReference type="AlphaFoldDB" id="A0A0H3P0B4"/>
<dbReference type="GeneID" id="93916992"/>
<evidence type="ECO:0008006" key="4">
    <source>
        <dbReference type="Google" id="ProtNLM"/>
    </source>
</evidence>
<dbReference type="PATRIC" id="fig|930944.6.peg.16"/>
<dbReference type="HAMAP" id="MF_04137">
    <property type="entry name" value="I_SPANIN_LAMBDA"/>
    <property type="match status" value="1"/>
</dbReference>
<proteinExistence type="inferred from homology"/>
<evidence type="ECO:0000256" key="1">
    <source>
        <dbReference type="SAM" id="Coils"/>
    </source>
</evidence>
<keyword evidence="1" id="KW-0175">Coiled coil</keyword>
<protein>
    <recommendedName>
        <fullName evidence="4">Lysis protein</fullName>
    </recommendedName>
</protein>
<dbReference type="HOGENOM" id="CLU_117687_2_0_6"/>
<dbReference type="EMBL" id="FR729477">
    <property type="protein sequence ID" value="CBY28164.1"/>
    <property type="molecule type" value="Genomic_DNA"/>
</dbReference>
<organism evidence="2 3">
    <name type="scientific">Yersinia enterocolitica subsp. palearctica serotype O:3 (strain DSM 13030 / CIP 106945 / Y11)</name>
    <dbReference type="NCBI Taxonomy" id="930944"/>
    <lineage>
        <taxon>Bacteria</taxon>
        <taxon>Pseudomonadati</taxon>
        <taxon>Pseudomonadota</taxon>
        <taxon>Gammaproteobacteria</taxon>
        <taxon>Enterobacterales</taxon>
        <taxon>Yersiniaceae</taxon>
        <taxon>Yersinia</taxon>
    </lineage>
</organism>
<accession>A0A0H3P0B4</accession>
<feature type="coiled-coil region" evidence="1">
    <location>
        <begin position="58"/>
        <end position="85"/>
    </location>
</feature>
<name>A0A0H3P0B4_YERE1</name>
<reference evidence="2 3" key="1">
    <citation type="journal article" date="2011" name="J. Bacteriol.">
        <title>Complete genome sequence of Yersinia enterocolitica subsp. palearctica serogroup O:3.</title>
        <authorList>
            <person name="Batzilla J."/>
            <person name="Hoper D."/>
            <person name="Antonenka U."/>
            <person name="Heesemann J."/>
            <person name="Rakin A."/>
        </authorList>
    </citation>
    <scope>NUCLEOTIDE SEQUENCE [LARGE SCALE GENOMIC DNA]</scope>
    <source>
        <strain evidence="3">DSM 13030 / CIP 106945 / Y11</strain>
    </source>
</reference>
<dbReference type="GO" id="GO:0044659">
    <property type="term" value="P:viral release from host cell by cytolysis"/>
    <property type="evidence" value="ECO:0007669"/>
    <property type="project" value="InterPro"/>
</dbReference>